<dbReference type="AlphaFoldDB" id="A0A8C4RZ11"/>
<accession>A0A8C4RZ11</accession>
<dbReference type="GO" id="GO:0007507">
    <property type="term" value="P:heart development"/>
    <property type="evidence" value="ECO:0007669"/>
    <property type="project" value="TreeGrafter"/>
</dbReference>
<feature type="repeat" description="ARM" evidence="6">
    <location>
        <begin position="383"/>
        <end position="426"/>
    </location>
</feature>
<evidence type="ECO:0008006" key="9">
    <source>
        <dbReference type="Google" id="ProtNLM"/>
    </source>
</evidence>
<dbReference type="Ensembl" id="ENSECRT00000009476.1">
    <property type="protein sequence ID" value="ENSECRP00000009326.1"/>
    <property type="gene ID" value="ENSECRG00000006236.1"/>
</dbReference>
<dbReference type="GO" id="GO:0005737">
    <property type="term" value="C:cytoplasm"/>
    <property type="evidence" value="ECO:0007669"/>
    <property type="project" value="TreeGrafter"/>
</dbReference>
<dbReference type="InterPro" id="IPR028435">
    <property type="entry name" value="Plakophilin/d_Catenin"/>
</dbReference>
<dbReference type="PANTHER" id="PTHR10372:SF25">
    <property type="entry name" value="PLAKOPHILIN-2"/>
    <property type="match status" value="1"/>
</dbReference>
<comment type="subcellular location">
    <subcellularLocation>
        <location evidence="1">Cell junction</location>
    </subcellularLocation>
</comment>
<dbReference type="GO" id="GO:0002934">
    <property type="term" value="P:desmosome organization"/>
    <property type="evidence" value="ECO:0007669"/>
    <property type="project" value="TreeGrafter"/>
</dbReference>
<reference evidence="7" key="1">
    <citation type="submission" date="2021-06" db="EMBL/GenBank/DDBJ databases">
        <authorList>
            <consortium name="Wellcome Sanger Institute Data Sharing"/>
        </authorList>
    </citation>
    <scope>NUCLEOTIDE SEQUENCE [LARGE SCALE GENOMIC DNA]</scope>
</reference>
<dbReference type="InterPro" id="IPR016024">
    <property type="entry name" value="ARM-type_fold"/>
</dbReference>
<keyword evidence="5" id="KW-0965">Cell junction</keyword>
<dbReference type="SUPFAM" id="SSF48371">
    <property type="entry name" value="ARM repeat"/>
    <property type="match status" value="1"/>
</dbReference>
<reference evidence="7" key="3">
    <citation type="submission" date="2025-09" db="UniProtKB">
        <authorList>
            <consortium name="Ensembl"/>
        </authorList>
    </citation>
    <scope>IDENTIFICATION</scope>
</reference>
<evidence type="ECO:0000313" key="7">
    <source>
        <dbReference type="Ensembl" id="ENSECRP00000009326.1"/>
    </source>
</evidence>
<keyword evidence="4" id="KW-0130">Cell adhesion</keyword>
<evidence type="ECO:0000256" key="2">
    <source>
        <dbReference type="ARBA" id="ARBA00005462"/>
    </source>
</evidence>
<organism evidence="7 8">
    <name type="scientific">Erpetoichthys calabaricus</name>
    <name type="common">Rope fish</name>
    <name type="synonym">Calamoichthys calabaricus</name>
    <dbReference type="NCBI Taxonomy" id="27687"/>
    <lineage>
        <taxon>Eukaryota</taxon>
        <taxon>Metazoa</taxon>
        <taxon>Chordata</taxon>
        <taxon>Craniata</taxon>
        <taxon>Vertebrata</taxon>
        <taxon>Euteleostomi</taxon>
        <taxon>Actinopterygii</taxon>
        <taxon>Polypteriformes</taxon>
        <taxon>Polypteridae</taxon>
        <taxon>Erpetoichthys</taxon>
    </lineage>
</organism>
<name>A0A8C4RZ11_ERPCA</name>
<dbReference type="GO" id="GO:0005912">
    <property type="term" value="C:adherens junction"/>
    <property type="evidence" value="ECO:0007669"/>
    <property type="project" value="TreeGrafter"/>
</dbReference>
<gene>
    <name evidence="7" type="primary">pkp2</name>
</gene>
<dbReference type="Proteomes" id="UP000694620">
    <property type="component" value="Chromosome 1"/>
</dbReference>
<dbReference type="GO" id="GO:0005886">
    <property type="term" value="C:plasma membrane"/>
    <property type="evidence" value="ECO:0007669"/>
    <property type="project" value="TreeGrafter"/>
</dbReference>
<evidence type="ECO:0000256" key="1">
    <source>
        <dbReference type="ARBA" id="ARBA00004282"/>
    </source>
</evidence>
<evidence type="ECO:0000256" key="6">
    <source>
        <dbReference type="PROSITE-ProRule" id="PRU00259"/>
    </source>
</evidence>
<dbReference type="GO" id="GO:0072659">
    <property type="term" value="P:protein localization to plasma membrane"/>
    <property type="evidence" value="ECO:0007669"/>
    <property type="project" value="TreeGrafter"/>
</dbReference>
<dbReference type="Gene3D" id="1.25.10.10">
    <property type="entry name" value="Leucine-rich Repeat Variant"/>
    <property type="match status" value="1"/>
</dbReference>
<dbReference type="SMART" id="SM00185">
    <property type="entry name" value="ARM"/>
    <property type="match status" value="5"/>
</dbReference>
<dbReference type="PANTHER" id="PTHR10372">
    <property type="entry name" value="PLAKOPHILLIN-RELATED"/>
    <property type="match status" value="1"/>
</dbReference>
<reference evidence="7" key="2">
    <citation type="submission" date="2025-08" db="UniProtKB">
        <authorList>
            <consortium name="Ensembl"/>
        </authorList>
    </citation>
    <scope>IDENTIFICATION</scope>
</reference>
<dbReference type="InterPro" id="IPR011989">
    <property type="entry name" value="ARM-like"/>
</dbReference>
<feature type="repeat" description="ARM" evidence="6">
    <location>
        <begin position="610"/>
        <end position="638"/>
    </location>
</feature>
<dbReference type="PROSITE" id="PS50176">
    <property type="entry name" value="ARM_REPEAT"/>
    <property type="match status" value="3"/>
</dbReference>
<evidence type="ECO:0000256" key="4">
    <source>
        <dbReference type="ARBA" id="ARBA00022889"/>
    </source>
</evidence>
<sequence>MATTEPISEGFIKTVLKADSMHVLNDSSLALPAEQQIKTFSRHTVDPNSRVLQQVQLTMSRRSKKAHSNGKGSSWCFTFPERVSSKHFSYYSFFQLYKPVFNQNGYSTAGHFYRNNENVHGQEMSHQQYVQGKFQYHLHKRATTLPVAQIPLTQAYRMESMRLSAPNRYAHSEITNYNKYRTPARVRCSNNRRQQYTNQMQLDDNVFLDSAPNSPARGPSQRSAEHFTLLKSECLCLSQQNGSVFYLSWGISSLKDMFSSSTKSTTAGSGAEHALHCANSLFHVLLLSSRSLKNEPVDLTLDRAVNLLSSSNIEWQIAAASFIQHECFVNKEAKRMVFSMHGIPKLLQVMENDNENLQCAAVGALRNIVFEDSENKKEVTEKNGIPILLQLLRQTRDMETKRQITGLLWNLSSSDDLKHTLISKALQPLTKSIIVPCSGWPDGDCPKEDLLHDPDIFYNATGCLRNLSSAGPEGRKMMRECESLIDSLVHYVRGSIADYQPDNKATENCVCILHNLSYQLETELPSQSGCFGSRSSKIKQTKTPYPEEKSNPRGVEWLWNPITVRMYLSVIAKSTRSYTQEASIGALQNLTAGTGGISYAIAETIVQKENGLQHIRRMLHSSEPGVQKAAASLLRNMSRYFEMHKELANQVLPDVVSVLPMSASDPIMSNDVIASLCCILNNLVQSSSQNARLLLSNDGLKKICSISCTDSYIQSKAGKAASMLLCTMWKHSELHSVYKKVIY</sequence>
<evidence type="ECO:0000256" key="5">
    <source>
        <dbReference type="ARBA" id="ARBA00022949"/>
    </source>
</evidence>
<proteinExistence type="inferred from homology"/>
<protein>
    <recommendedName>
        <fullName evidence="9">Plakophilin 2</fullName>
    </recommendedName>
</protein>
<evidence type="ECO:0000313" key="8">
    <source>
        <dbReference type="Proteomes" id="UP000694620"/>
    </source>
</evidence>
<feature type="repeat" description="ARM" evidence="6">
    <location>
        <begin position="341"/>
        <end position="376"/>
    </location>
</feature>
<dbReference type="GO" id="GO:0005634">
    <property type="term" value="C:nucleus"/>
    <property type="evidence" value="ECO:0007669"/>
    <property type="project" value="TreeGrafter"/>
</dbReference>
<dbReference type="GeneTree" id="ENSGT00940000158677"/>
<keyword evidence="8" id="KW-1185">Reference proteome</keyword>
<dbReference type="Pfam" id="PF00514">
    <property type="entry name" value="Arm"/>
    <property type="match status" value="3"/>
</dbReference>
<evidence type="ECO:0000256" key="3">
    <source>
        <dbReference type="ARBA" id="ARBA00022737"/>
    </source>
</evidence>
<dbReference type="InterPro" id="IPR000225">
    <property type="entry name" value="Armadillo"/>
</dbReference>
<comment type="similarity">
    <text evidence="2">Belongs to the beta-catenin family.</text>
</comment>
<dbReference type="GO" id="GO:0098609">
    <property type="term" value="P:cell-cell adhesion"/>
    <property type="evidence" value="ECO:0007669"/>
    <property type="project" value="InterPro"/>
</dbReference>
<keyword evidence="3" id="KW-0677">Repeat</keyword>
<dbReference type="GO" id="GO:0045110">
    <property type="term" value="P:intermediate filament bundle assembly"/>
    <property type="evidence" value="ECO:0007669"/>
    <property type="project" value="TreeGrafter"/>
</dbReference>
<dbReference type="GO" id="GO:0014704">
    <property type="term" value="C:intercalated disc"/>
    <property type="evidence" value="ECO:0007669"/>
    <property type="project" value="TreeGrafter"/>
</dbReference>